<dbReference type="AlphaFoldDB" id="A0A9D3ZGV4"/>
<protein>
    <submittedName>
        <fullName evidence="1">Uncharacterized protein</fullName>
    </submittedName>
</protein>
<proteinExistence type="predicted"/>
<reference evidence="1 2" key="1">
    <citation type="journal article" date="2021" name="Plant Biotechnol. J.">
        <title>Multi-omics assisted identification of the key and species-specific regulatory components of drought-tolerant mechanisms in Gossypium stocksii.</title>
        <authorList>
            <person name="Yu D."/>
            <person name="Ke L."/>
            <person name="Zhang D."/>
            <person name="Wu Y."/>
            <person name="Sun Y."/>
            <person name="Mei J."/>
            <person name="Sun J."/>
            <person name="Sun Y."/>
        </authorList>
    </citation>
    <scope>NUCLEOTIDE SEQUENCE [LARGE SCALE GENOMIC DNA]</scope>
    <source>
        <strain evidence="2">cv. E1</strain>
        <tissue evidence="1">Leaf</tissue>
    </source>
</reference>
<sequence>MTWFRHHGKSYLLSEEEMTRLCHRRMRRRPHMNPKLRVHVFMESSLTPTPHKASMGAPPLNQYDSYYSSAFTNHIFLYKHHIMHHRTMYQHLLQRNKMKMKMELEVKMKMNKIRSQNPNYEEIFLAINTH</sequence>
<evidence type="ECO:0000313" key="1">
    <source>
        <dbReference type="EMBL" id="KAH1032723.1"/>
    </source>
</evidence>
<dbReference type="OrthoDB" id="10606048at2759"/>
<evidence type="ECO:0000313" key="2">
    <source>
        <dbReference type="Proteomes" id="UP000828251"/>
    </source>
</evidence>
<gene>
    <name evidence="1" type="ORF">J1N35_044897</name>
</gene>
<dbReference type="Proteomes" id="UP000828251">
    <property type="component" value="Unassembled WGS sequence"/>
</dbReference>
<dbReference type="EMBL" id="JAIQCV010000013">
    <property type="protein sequence ID" value="KAH1032723.1"/>
    <property type="molecule type" value="Genomic_DNA"/>
</dbReference>
<name>A0A9D3ZGV4_9ROSI</name>
<organism evidence="1 2">
    <name type="scientific">Gossypium stocksii</name>
    <dbReference type="NCBI Taxonomy" id="47602"/>
    <lineage>
        <taxon>Eukaryota</taxon>
        <taxon>Viridiplantae</taxon>
        <taxon>Streptophyta</taxon>
        <taxon>Embryophyta</taxon>
        <taxon>Tracheophyta</taxon>
        <taxon>Spermatophyta</taxon>
        <taxon>Magnoliopsida</taxon>
        <taxon>eudicotyledons</taxon>
        <taxon>Gunneridae</taxon>
        <taxon>Pentapetalae</taxon>
        <taxon>rosids</taxon>
        <taxon>malvids</taxon>
        <taxon>Malvales</taxon>
        <taxon>Malvaceae</taxon>
        <taxon>Malvoideae</taxon>
        <taxon>Gossypium</taxon>
    </lineage>
</organism>
<keyword evidence="2" id="KW-1185">Reference proteome</keyword>
<comment type="caution">
    <text evidence="1">The sequence shown here is derived from an EMBL/GenBank/DDBJ whole genome shotgun (WGS) entry which is preliminary data.</text>
</comment>
<accession>A0A9D3ZGV4</accession>